<dbReference type="InterPro" id="IPR016024">
    <property type="entry name" value="ARM-type_fold"/>
</dbReference>
<reference evidence="2 3" key="1">
    <citation type="submission" date="2024-01" db="EMBL/GenBank/DDBJ databases">
        <title>The genome of the rayed Mediterranean limpet Patella caerulea (Linnaeus, 1758).</title>
        <authorList>
            <person name="Anh-Thu Weber A."/>
            <person name="Halstead-Nussloch G."/>
        </authorList>
    </citation>
    <scope>NUCLEOTIDE SEQUENCE [LARGE SCALE GENOMIC DNA]</scope>
    <source>
        <strain evidence="2">AATW-2023a</strain>
        <tissue evidence="2">Whole specimen</tissue>
    </source>
</reference>
<dbReference type="GO" id="GO:0110078">
    <property type="term" value="C:TTT Hsp90 cochaperone complex"/>
    <property type="evidence" value="ECO:0007669"/>
    <property type="project" value="InterPro"/>
</dbReference>
<dbReference type="Pfam" id="PF10521">
    <property type="entry name" value="Tti2"/>
    <property type="match status" value="1"/>
</dbReference>
<sequence>MDSSSKLLLTNLRSCVKHLASKDRDAFLAKLNELSSLYVNDEDDFLHENEGEGYKLLADELIKLISLAIIPEFSSREHFIFDASDFKGCSDRTELSLTLLQIVFDKLNNGHNNNRKKLAQIILPDLMVLLSSNAEISFWSPAKVVKITELTLEKLKQIFQCEDDNLSKLFFPDDDTTALSSVYGQYLFKIKTRLNKSNWMKNPNIQKSFEWMLKQITFPHLSDFIDHVLPPSLNFIDDFNVENKCCGVRCLGHVISNATREELRWYGRSDVIYDVFHHQLFNHDAKLIQVLYPVLLNLLPVFGKLPDPIDNHHKVFHIILRDVEFENNIINRRALTQNLPQFIDILGISIVNHTKKLLQIFETYLEIYDGPEETSRLNILKTLRQFILVAWPRIPLYSLYLAKILLKFIYDISCDKSTTPNKVKAVLICEAQKCILYLKLCDEQNMISFLESVELIKLNSIITHVVSDIKSHDSCESLTLDVDSICLLLNKVKL</sequence>
<comment type="similarity">
    <text evidence="1">Belongs to the TTI2 family.</text>
</comment>
<dbReference type="GO" id="GO:0005634">
    <property type="term" value="C:nucleus"/>
    <property type="evidence" value="ECO:0007669"/>
    <property type="project" value="TreeGrafter"/>
</dbReference>
<dbReference type="PANTHER" id="PTHR32226:SF2">
    <property type="entry name" value="TELO2-INTERACTING PROTEIN 2"/>
    <property type="match status" value="1"/>
</dbReference>
<evidence type="ECO:0000256" key="1">
    <source>
        <dbReference type="ARBA" id="ARBA00034736"/>
    </source>
</evidence>
<dbReference type="AlphaFoldDB" id="A0AAN8JAX1"/>
<organism evidence="2 3">
    <name type="scientific">Patella caerulea</name>
    <name type="common">Rayed Mediterranean limpet</name>
    <dbReference type="NCBI Taxonomy" id="87958"/>
    <lineage>
        <taxon>Eukaryota</taxon>
        <taxon>Metazoa</taxon>
        <taxon>Spiralia</taxon>
        <taxon>Lophotrochozoa</taxon>
        <taxon>Mollusca</taxon>
        <taxon>Gastropoda</taxon>
        <taxon>Patellogastropoda</taxon>
        <taxon>Patelloidea</taxon>
        <taxon>Patellidae</taxon>
        <taxon>Patella</taxon>
    </lineage>
</organism>
<dbReference type="Proteomes" id="UP001347796">
    <property type="component" value="Unassembled WGS sequence"/>
</dbReference>
<accession>A0AAN8JAX1</accession>
<evidence type="ECO:0000313" key="3">
    <source>
        <dbReference type="Proteomes" id="UP001347796"/>
    </source>
</evidence>
<dbReference type="InterPro" id="IPR018870">
    <property type="entry name" value="Tti2"/>
</dbReference>
<name>A0AAN8JAX1_PATCE</name>
<dbReference type="GO" id="GO:0005829">
    <property type="term" value="C:cytosol"/>
    <property type="evidence" value="ECO:0007669"/>
    <property type="project" value="TreeGrafter"/>
</dbReference>
<protein>
    <recommendedName>
        <fullName evidence="4">TELO2-interacting protein 2</fullName>
    </recommendedName>
</protein>
<keyword evidence="3" id="KW-1185">Reference proteome</keyword>
<dbReference type="EMBL" id="JAZGQO010000011">
    <property type="protein sequence ID" value="KAK6173977.1"/>
    <property type="molecule type" value="Genomic_DNA"/>
</dbReference>
<proteinExistence type="inferred from homology"/>
<evidence type="ECO:0008006" key="4">
    <source>
        <dbReference type="Google" id="ProtNLM"/>
    </source>
</evidence>
<dbReference type="PANTHER" id="PTHR32226">
    <property type="entry name" value="TELO2-INTERACTING PROTEIN 2"/>
    <property type="match status" value="1"/>
</dbReference>
<dbReference type="SUPFAM" id="SSF48371">
    <property type="entry name" value="ARM repeat"/>
    <property type="match status" value="1"/>
</dbReference>
<comment type="caution">
    <text evidence="2">The sequence shown here is derived from an EMBL/GenBank/DDBJ whole genome shotgun (WGS) entry which is preliminary data.</text>
</comment>
<gene>
    <name evidence="2" type="ORF">SNE40_017340</name>
</gene>
<evidence type="ECO:0000313" key="2">
    <source>
        <dbReference type="EMBL" id="KAK6173977.1"/>
    </source>
</evidence>